<feature type="domain" description="HTH araC/xylS-type" evidence="4">
    <location>
        <begin position="228"/>
        <end position="326"/>
    </location>
</feature>
<evidence type="ECO:0000313" key="6">
    <source>
        <dbReference type="Proteomes" id="UP001500621"/>
    </source>
</evidence>
<dbReference type="RefSeq" id="WP_345268199.1">
    <property type="nucleotide sequence ID" value="NZ_BAABIM010000004.1"/>
</dbReference>
<dbReference type="InterPro" id="IPR032687">
    <property type="entry name" value="AraC-type_N"/>
</dbReference>
<dbReference type="Pfam" id="PF12833">
    <property type="entry name" value="HTH_18"/>
    <property type="match status" value="1"/>
</dbReference>
<dbReference type="Gene3D" id="1.10.10.60">
    <property type="entry name" value="Homeodomain-like"/>
    <property type="match status" value="1"/>
</dbReference>
<keyword evidence="2" id="KW-0238">DNA-binding</keyword>
<dbReference type="PROSITE" id="PS01124">
    <property type="entry name" value="HTH_ARAC_FAMILY_2"/>
    <property type="match status" value="1"/>
</dbReference>
<dbReference type="PANTHER" id="PTHR47894">
    <property type="entry name" value="HTH-TYPE TRANSCRIPTIONAL REGULATOR GADX"/>
    <property type="match status" value="1"/>
</dbReference>
<dbReference type="SMART" id="SM00342">
    <property type="entry name" value="HTH_ARAC"/>
    <property type="match status" value="1"/>
</dbReference>
<dbReference type="InterPro" id="IPR018060">
    <property type="entry name" value="HTH_AraC"/>
</dbReference>
<evidence type="ECO:0000259" key="4">
    <source>
        <dbReference type="PROSITE" id="PS01124"/>
    </source>
</evidence>
<protein>
    <submittedName>
        <fullName evidence="5">AraC family transcriptional regulator</fullName>
    </submittedName>
</protein>
<evidence type="ECO:0000256" key="2">
    <source>
        <dbReference type="ARBA" id="ARBA00023125"/>
    </source>
</evidence>
<gene>
    <name evidence="5" type="ORF">GCM10023226_34580</name>
</gene>
<keyword evidence="3" id="KW-0804">Transcription</keyword>
<proteinExistence type="predicted"/>
<accession>A0ABP8WUE9</accession>
<keyword evidence="1" id="KW-0805">Transcription regulation</keyword>
<dbReference type="Proteomes" id="UP001500621">
    <property type="component" value="Unassembled WGS sequence"/>
</dbReference>
<dbReference type="SUPFAM" id="SSF46689">
    <property type="entry name" value="Homeodomain-like"/>
    <property type="match status" value="1"/>
</dbReference>
<evidence type="ECO:0000256" key="1">
    <source>
        <dbReference type="ARBA" id="ARBA00023015"/>
    </source>
</evidence>
<dbReference type="InterPro" id="IPR009057">
    <property type="entry name" value="Homeodomain-like_sf"/>
</dbReference>
<dbReference type="Pfam" id="PF12625">
    <property type="entry name" value="Arabinose_bd"/>
    <property type="match status" value="1"/>
</dbReference>
<evidence type="ECO:0000256" key="3">
    <source>
        <dbReference type="ARBA" id="ARBA00023163"/>
    </source>
</evidence>
<evidence type="ECO:0000313" key="5">
    <source>
        <dbReference type="EMBL" id="GAA4693745.1"/>
    </source>
</evidence>
<dbReference type="InterPro" id="IPR018062">
    <property type="entry name" value="HTH_AraC-typ_CS"/>
</dbReference>
<reference evidence="6" key="1">
    <citation type="journal article" date="2019" name="Int. J. Syst. Evol. Microbiol.">
        <title>The Global Catalogue of Microorganisms (GCM) 10K type strain sequencing project: providing services to taxonomists for standard genome sequencing and annotation.</title>
        <authorList>
            <consortium name="The Broad Institute Genomics Platform"/>
            <consortium name="The Broad Institute Genome Sequencing Center for Infectious Disease"/>
            <person name="Wu L."/>
            <person name="Ma J."/>
        </authorList>
    </citation>
    <scope>NUCLEOTIDE SEQUENCE [LARGE SCALE GENOMIC DNA]</scope>
    <source>
        <strain evidence="6">JCM 18127</strain>
    </source>
</reference>
<sequence length="328" mass="34407">MIPANVGASTVRDWAFPRAATGLRVLLTYGRDHGLGARTVLAGTGLQAGSLGLASGSGAAEVTAAQELRVVRNLVARLGEGIGPDVGSRYRAETFGVFGYALRSSRTLGEAVEVALTYLDLSHAFALPRAEVVGDEVVGRLDGGGLPVDVREVLVARDATAVLTVLDDLVPGGTGASLELTGSTATLRVAVSEMARPLPRDGADAAERSRLLCEQVVEPRRRRTGLAADVRVLVTQRLPEGAPMTAVAADLGRSERTLRRELAAAGVGYRELLDEVRASLAAELLRSGPTLGVDALARRLGYAEATSFIAAFRRWTGTTPAAWAREFA</sequence>
<dbReference type="EMBL" id="BAABIM010000004">
    <property type="protein sequence ID" value="GAA4693745.1"/>
    <property type="molecule type" value="Genomic_DNA"/>
</dbReference>
<dbReference type="PROSITE" id="PS00041">
    <property type="entry name" value="HTH_ARAC_FAMILY_1"/>
    <property type="match status" value="1"/>
</dbReference>
<keyword evidence="6" id="KW-1185">Reference proteome</keyword>
<dbReference type="PANTHER" id="PTHR47894:SF1">
    <property type="entry name" value="HTH-TYPE TRANSCRIPTIONAL REGULATOR VQSM"/>
    <property type="match status" value="1"/>
</dbReference>
<organism evidence="5 6">
    <name type="scientific">Nocardioides nanhaiensis</name>
    <dbReference type="NCBI Taxonomy" id="1476871"/>
    <lineage>
        <taxon>Bacteria</taxon>
        <taxon>Bacillati</taxon>
        <taxon>Actinomycetota</taxon>
        <taxon>Actinomycetes</taxon>
        <taxon>Propionibacteriales</taxon>
        <taxon>Nocardioidaceae</taxon>
        <taxon>Nocardioides</taxon>
    </lineage>
</organism>
<comment type="caution">
    <text evidence="5">The sequence shown here is derived from an EMBL/GenBank/DDBJ whole genome shotgun (WGS) entry which is preliminary data.</text>
</comment>
<name>A0ABP8WUE9_9ACTN</name>